<comment type="similarity">
    <text evidence="3">Belongs to the NDC1 family.</text>
</comment>
<dbReference type="GO" id="GO:0106166">
    <property type="term" value="F:spindle pole body-nuclear membrane anchor activity"/>
    <property type="evidence" value="ECO:0007669"/>
    <property type="project" value="TreeGrafter"/>
</dbReference>
<evidence type="ECO:0000256" key="7">
    <source>
        <dbReference type="ARBA" id="ARBA00022927"/>
    </source>
</evidence>
<evidence type="ECO:0000256" key="9">
    <source>
        <dbReference type="ARBA" id="ARBA00023010"/>
    </source>
</evidence>
<dbReference type="EMBL" id="JYNV01000272">
    <property type="protein sequence ID" value="KZM20673.1"/>
    <property type="molecule type" value="Genomic_DNA"/>
</dbReference>
<comment type="caution">
    <text evidence="13">The sequence shown here is derived from an EMBL/GenBank/DDBJ whole genome shotgun (WGS) entry which is preliminary data.</text>
</comment>
<comment type="subcellular location">
    <subcellularLocation>
        <location evidence="1">Nucleus membrane</location>
        <topology evidence="1">Multi-pass membrane protein</topology>
    </subcellularLocation>
    <subcellularLocation>
        <location evidence="2">Nucleus</location>
        <location evidence="2">Nuclear pore complex</location>
    </subcellularLocation>
</comment>
<dbReference type="GO" id="GO:0031965">
    <property type="term" value="C:nuclear membrane"/>
    <property type="evidence" value="ECO:0007669"/>
    <property type="project" value="UniProtKB-SubCell"/>
</dbReference>
<keyword evidence="12" id="KW-0539">Nucleus</keyword>
<evidence type="ECO:0000313" key="14">
    <source>
        <dbReference type="Proteomes" id="UP000076837"/>
    </source>
</evidence>
<keyword evidence="10" id="KW-0906">Nuclear pore complex</keyword>
<evidence type="ECO:0000256" key="11">
    <source>
        <dbReference type="ARBA" id="ARBA00023136"/>
    </source>
</evidence>
<evidence type="ECO:0000256" key="5">
    <source>
        <dbReference type="ARBA" id="ARBA00022692"/>
    </source>
</evidence>
<organism evidence="13 14">
    <name type="scientific">Didymella rabiei</name>
    <name type="common">Chickpea ascochyta blight fungus</name>
    <name type="synonym">Mycosphaerella rabiei</name>
    <dbReference type="NCBI Taxonomy" id="5454"/>
    <lineage>
        <taxon>Eukaryota</taxon>
        <taxon>Fungi</taxon>
        <taxon>Dikarya</taxon>
        <taxon>Ascomycota</taxon>
        <taxon>Pezizomycotina</taxon>
        <taxon>Dothideomycetes</taxon>
        <taxon>Pleosporomycetidae</taxon>
        <taxon>Pleosporales</taxon>
        <taxon>Pleosporineae</taxon>
        <taxon>Didymellaceae</taxon>
        <taxon>Ascochyta</taxon>
    </lineage>
</organism>
<evidence type="ECO:0000256" key="2">
    <source>
        <dbReference type="ARBA" id="ARBA00004567"/>
    </source>
</evidence>
<dbReference type="GO" id="GO:0005816">
    <property type="term" value="C:spindle pole body"/>
    <property type="evidence" value="ECO:0007669"/>
    <property type="project" value="TreeGrafter"/>
</dbReference>
<evidence type="ECO:0000256" key="4">
    <source>
        <dbReference type="ARBA" id="ARBA00022448"/>
    </source>
</evidence>
<gene>
    <name evidence="13" type="ORF">ST47_g8159</name>
</gene>
<keyword evidence="11" id="KW-0472">Membrane</keyword>
<evidence type="ECO:0000256" key="3">
    <source>
        <dbReference type="ARBA" id="ARBA00005760"/>
    </source>
</evidence>
<sequence length="660" mass="74191">MAALAPLGTHTRPYRDYLTPSLHTRFVRASKYTLLLCYAMACWMGNWNHRGLDLLRARELLLIRLAVVWLWLPFGPTGIRTLLLFIPALAIYLLRIAQWHVGSRQTLTRAETFQKYFFRKNTIVTFIFYAFSAWLYNEVYTWSRTAEDRLNFTELGRAHERLKLNERPLYLRFLFLALAFAQTGVHLWNDYDRIHVPAMQPRTPGGQDAAAETPVRRGPKPRMVLLKQLQPMSITSLRLALLVAAVGSVSYFAGPRYLIWEYYYSFSRYFISLSKTSKPTGLAPFAPLVAKFVTEGTFLVLLWEFVNKAFDLYIAQEPLKNNKPITSDSKDPNGTLLNGLKSNKDANKAMAFWELALITEAFPDRRKTIYSEMERKKAATFQQVTDLCLAEIRLLVDRLNIGLDPTYQPAAASAVPQPTPSVDLVPQISQPLKDDKQVVALPPKPNTRWEHFEAATSGIAKLHSSPGNSQQAYGREAIHRGMKKAQEGAQQAESAASTASTKILSSPFGYVFSHSLPRRAKLVVLGAPFSRISLICNAITALTNLAVFSIAEDAIGRFHESVPAIVRTFTAAINKMDAYMASLQVHWSDKDTLAKPEGERKRVAEVEQVKDCLRKGLHNVLGSFEQYLSGMGMSRLEVSDAQKAAAVARQPEMMQAPAAR</sequence>
<dbReference type="PANTHER" id="PTHR13269">
    <property type="entry name" value="NUCLEOPORIN NDC1"/>
    <property type="match status" value="1"/>
</dbReference>
<name>A0A162ZLD2_DIDRA</name>
<evidence type="ECO:0000256" key="12">
    <source>
        <dbReference type="ARBA" id="ARBA00023242"/>
    </source>
</evidence>
<dbReference type="Pfam" id="PF09531">
    <property type="entry name" value="Ndc1_Nup"/>
    <property type="match status" value="1"/>
</dbReference>
<dbReference type="PANTHER" id="PTHR13269:SF6">
    <property type="entry name" value="NUCLEOPORIN NDC1"/>
    <property type="match status" value="1"/>
</dbReference>
<keyword evidence="14" id="KW-1185">Reference proteome</keyword>
<dbReference type="GO" id="GO:0006999">
    <property type="term" value="P:nuclear pore organization"/>
    <property type="evidence" value="ECO:0007669"/>
    <property type="project" value="TreeGrafter"/>
</dbReference>
<dbReference type="GO" id="GO:0015031">
    <property type="term" value="P:protein transport"/>
    <property type="evidence" value="ECO:0007669"/>
    <property type="project" value="UniProtKB-KW"/>
</dbReference>
<dbReference type="Proteomes" id="UP000076837">
    <property type="component" value="Unassembled WGS sequence"/>
</dbReference>
<evidence type="ECO:0000256" key="8">
    <source>
        <dbReference type="ARBA" id="ARBA00022989"/>
    </source>
</evidence>
<evidence type="ECO:0000313" key="13">
    <source>
        <dbReference type="EMBL" id="KZM20673.1"/>
    </source>
</evidence>
<evidence type="ECO:0000256" key="1">
    <source>
        <dbReference type="ARBA" id="ARBA00004232"/>
    </source>
</evidence>
<dbReference type="STRING" id="5454.A0A162ZLD2"/>
<keyword evidence="8" id="KW-1133">Transmembrane helix</keyword>
<reference evidence="13 14" key="1">
    <citation type="journal article" date="2016" name="Sci. Rep.">
        <title>Draft genome sequencing and secretome analysis of fungal phytopathogen Ascochyta rabiei provides insight into the necrotrophic effector repertoire.</title>
        <authorList>
            <person name="Verma S."/>
            <person name="Gazara R.K."/>
            <person name="Nizam S."/>
            <person name="Parween S."/>
            <person name="Chattopadhyay D."/>
            <person name="Verma P.K."/>
        </authorList>
    </citation>
    <scope>NUCLEOTIDE SEQUENCE [LARGE SCALE GENOMIC DNA]</scope>
    <source>
        <strain evidence="13 14">ArDII</strain>
    </source>
</reference>
<dbReference type="GO" id="GO:0070762">
    <property type="term" value="C:nuclear pore transmembrane ring"/>
    <property type="evidence" value="ECO:0007669"/>
    <property type="project" value="TreeGrafter"/>
</dbReference>
<evidence type="ECO:0000256" key="10">
    <source>
        <dbReference type="ARBA" id="ARBA00023132"/>
    </source>
</evidence>
<dbReference type="GO" id="GO:0070631">
    <property type="term" value="P:spindle pole body localization"/>
    <property type="evidence" value="ECO:0007669"/>
    <property type="project" value="TreeGrafter"/>
</dbReference>
<dbReference type="GO" id="GO:0051028">
    <property type="term" value="P:mRNA transport"/>
    <property type="evidence" value="ECO:0007669"/>
    <property type="project" value="UniProtKB-KW"/>
</dbReference>
<dbReference type="AlphaFoldDB" id="A0A162ZLD2"/>
<dbReference type="InterPro" id="IPR019049">
    <property type="entry name" value="Nucleoporin_prot_Ndc1/Nup"/>
</dbReference>
<keyword evidence="6" id="KW-0509">mRNA transport</keyword>
<keyword evidence="4" id="KW-0813">Transport</keyword>
<keyword evidence="9" id="KW-0811">Translocation</keyword>
<protein>
    <submittedName>
        <fullName evidence="13">Uncharacterized protein</fullName>
    </submittedName>
</protein>
<accession>A0A162ZLD2</accession>
<keyword evidence="7" id="KW-0653">Protein transport</keyword>
<evidence type="ECO:0000256" key="6">
    <source>
        <dbReference type="ARBA" id="ARBA00022816"/>
    </source>
</evidence>
<dbReference type="OrthoDB" id="67850at2759"/>
<proteinExistence type="inferred from homology"/>
<keyword evidence="5" id="KW-0812">Transmembrane</keyword>